<reference evidence="1" key="2">
    <citation type="journal article" date="2015" name="Fish Shellfish Immunol.">
        <title>Early steps in the European eel (Anguilla anguilla)-Vibrio vulnificus interaction in the gills: Role of the RtxA13 toxin.</title>
        <authorList>
            <person name="Callol A."/>
            <person name="Pajuelo D."/>
            <person name="Ebbesson L."/>
            <person name="Teles M."/>
            <person name="MacKenzie S."/>
            <person name="Amaro C."/>
        </authorList>
    </citation>
    <scope>NUCLEOTIDE SEQUENCE</scope>
</reference>
<sequence>MQLHLQIWKGHRSVHLFKQIHRKRGFLETQ</sequence>
<reference evidence="1" key="1">
    <citation type="submission" date="2014-11" db="EMBL/GenBank/DDBJ databases">
        <authorList>
            <person name="Amaro Gonzalez C."/>
        </authorList>
    </citation>
    <scope>NUCLEOTIDE SEQUENCE</scope>
</reference>
<dbReference type="EMBL" id="GBXM01105976">
    <property type="protein sequence ID" value="JAH02601.1"/>
    <property type="molecule type" value="Transcribed_RNA"/>
</dbReference>
<name>A0A0E9PD67_ANGAN</name>
<evidence type="ECO:0000313" key="1">
    <source>
        <dbReference type="EMBL" id="JAH02601.1"/>
    </source>
</evidence>
<dbReference type="AlphaFoldDB" id="A0A0E9PD67"/>
<organism evidence="1">
    <name type="scientific">Anguilla anguilla</name>
    <name type="common">European freshwater eel</name>
    <name type="synonym">Muraena anguilla</name>
    <dbReference type="NCBI Taxonomy" id="7936"/>
    <lineage>
        <taxon>Eukaryota</taxon>
        <taxon>Metazoa</taxon>
        <taxon>Chordata</taxon>
        <taxon>Craniata</taxon>
        <taxon>Vertebrata</taxon>
        <taxon>Euteleostomi</taxon>
        <taxon>Actinopterygii</taxon>
        <taxon>Neopterygii</taxon>
        <taxon>Teleostei</taxon>
        <taxon>Anguilliformes</taxon>
        <taxon>Anguillidae</taxon>
        <taxon>Anguilla</taxon>
    </lineage>
</organism>
<accession>A0A0E9PD67</accession>
<proteinExistence type="predicted"/>
<protein>
    <submittedName>
        <fullName evidence="1">Uncharacterized protein</fullName>
    </submittedName>
</protein>